<comment type="similarity">
    <text evidence="1">Belongs to the glycosyltransferase 25 family.</text>
</comment>
<comment type="caution">
    <text evidence="4">The sequence shown here is derived from an EMBL/GenBank/DDBJ whole genome shotgun (WGS) entry which is preliminary data.</text>
</comment>
<dbReference type="InterPro" id="IPR002654">
    <property type="entry name" value="Glyco_trans_25"/>
</dbReference>
<evidence type="ECO:0000313" key="5">
    <source>
        <dbReference type="Proteomes" id="UP000578531"/>
    </source>
</evidence>
<dbReference type="RefSeq" id="XP_037167120.1">
    <property type="nucleotide sequence ID" value="XM_037305927.1"/>
</dbReference>
<evidence type="ECO:0008006" key="6">
    <source>
        <dbReference type="Google" id="ProtNLM"/>
    </source>
</evidence>
<keyword evidence="2" id="KW-0328">Glycosyltransferase</keyword>
<sequence>MYPRTIGMYTGFDRMNTVFMTKAQRHKKMIKPLLVVALCAILALFLGLQRDRLFPSSSLQSSSSNSSPSTSSKLAHVLSQNSIQAIHNNTLGFGDVYFIHMPDRTDKLDSLRLLTSITNISYTIIPGVDGKGIPHVAWPGFYKEGERATSITGCWRAHINAAASILDNNLSSALILEDDADWDVSLKNQLTQFALGTRHILDAPTSSEPLSPYGDGWDMLWLGHCAQNKPTKPFSRFIIANDTTVRPAGHRWHLWNPEPTLTYDLPHNRTTRVVYRSAGGMCSYAYALSYTGAQKLLYYLSYSHFNDPVDVGHSRLCKRGSKGEIDFSCVVPYPGLVYTASVQNDIEYHPDKPRKDRVKKKGAPGARNLVFGVRANMKNIIEGKEAEGRGGEEEKIREEMGEMGMWFDEGKTEL</sequence>
<protein>
    <recommendedName>
        <fullName evidence="6">Glycosyltransferase family 25 protein</fullName>
    </recommendedName>
</protein>
<dbReference type="AlphaFoldDB" id="A0A8H6L6Y3"/>
<dbReference type="PANTHER" id="PTHR10730:SF53">
    <property type="entry name" value="GLYCOSYLTRANSFERASE 25 FAMILY MEMBER"/>
    <property type="match status" value="1"/>
</dbReference>
<evidence type="ECO:0000256" key="1">
    <source>
        <dbReference type="ARBA" id="ARBA00006721"/>
    </source>
</evidence>
<dbReference type="CDD" id="cd06532">
    <property type="entry name" value="Glyco_transf_25"/>
    <property type="match status" value="1"/>
</dbReference>
<dbReference type="GO" id="GO:0016740">
    <property type="term" value="F:transferase activity"/>
    <property type="evidence" value="ECO:0007669"/>
    <property type="project" value="UniProtKB-KW"/>
</dbReference>
<name>A0A8H6L6Y3_9LECA</name>
<reference evidence="4 5" key="1">
    <citation type="journal article" date="2020" name="Genomics">
        <title>Complete, high-quality genomes from long-read metagenomic sequencing of two wolf lichen thalli reveals enigmatic genome architecture.</title>
        <authorList>
            <person name="McKenzie S.K."/>
            <person name="Walston R.F."/>
            <person name="Allen J.L."/>
        </authorList>
    </citation>
    <scope>NUCLEOTIDE SEQUENCE [LARGE SCALE GENOMIC DNA]</scope>
    <source>
        <strain evidence="4">WasteWater2</strain>
    </source>
</reference>
<evidence type="ECO:0000256" key="2">
    <source>
        <dbReference type="ARBA" id="ARBA00022676"/>
    </source>
</evidence>
<dbReference type="OrthoDB" id="47375at2759"/>
<dbReference type="GeneID" id="59285668"/>
<dbReference type="EMBL" id="JACCJC010000012">
    <property type="protein sequence ID" value="KAF6237802.1"/>
    <property type="molecule type" value="Genomic_DNA"/>
</dbReference>
<accession>A0A8H6L6Y3</accession>
<proteinExistence type="inferred from homology"/>
<evidence type="ECO:0000313" key="4">
    <source>
        <dbReference type="EMBL" id="KAF6237802.1"/>
    </source>
</evidence>
<gene>
    <name evidence="4" type="ORF">HO173_004003</name>
</gene>
<organism evidence="4 5">
    <name type="scientific">Letharia columbiana</name>
    <dbReference type="NCBI Taxonomy" id="112416"/>
    <lineage>
        <taxon>Eukaryota</taxon>
        <taxon>Fungi</taxon>
        <taxon>Dikarya</taxon>
        <taxon>Ascomycota</taxon>
        <taxon>Pezizomycotina</taxon>
        <taxon>Lecanoromycetes</taxon>
        <taxon>OSLEUM clade</taxon>
        <taxon>Lecanoromycetidae</taxon>
        <taxon>Lecanorales</taxon>
        <taxon>Lecanorineae</taxon>
        <taxon>Parmeliaceae</taxon>
        <taxon>Letharia</taxon>
    </lineage>
</organism>
<keyword evidence="5" id="KW-1185">Reference proteome</keyword>
<dbReference type="InterPro" id="IPR050757">
    <property type="entry name" value="Collagen_mod_GT25"/>
</dbReference>
<keyword evidence="3" id="KW-0808">Transferase</keyword>
<dbReference type="Proteomes" id="UP000578531">
    <property type="component" value="Unassembled WGS sequence"/>
</dbReference>
<evidence type="ECO:0000256" key="3">
    <source>
        <dbReference type="ARBA" id="ARBA00022679"/>
    </source>
</evidence>
<dbReference type="PANTHER" id="PTHR10730">
    <property type="entry name" value="PROCOLLAGEN-LYSINE,2-OXOGLUTARATE 5-DIOXYGENASE/GLYCOSYLTRANSFERASE 25 FAMILY MEMBER"/>
    <property type="match status" value="1"/>
</dbReference>